<dbReference type="RefSeq" id="WP_132317571.1">
    <property type="nucleotide sequence ID" value="NZ_FWZT01000005.1"/>
</dbReference>
<evidence type="ECO:0000256" key="1">
    <source>
        <dbReference type="ARBA" id="ARBA00004651"/>
    </source>
</evidence>
<sequence length="416" mass="45771">MILHIVVKSLLNRKFTAMLTILSIALSVSLLLSVERIRMGAREGFTNTITNTDLIVGAKGSPINLLLYTIFHLGTPMENIPWEAYQEIANRKDIDWTIPISLGDSHESFRVVGTNEDMYRYYQYGNRQKLAFASGKAPSGTYEAAIGWDVARSLGYNVGSKLTLSHGAAGNISFQNHNDSPFTLAGILEQTGTPIDRSVFVSLAGIEAIHEGWEDGAPPMGDVVKREASELVPKEITAFLLRTKSRIGTLHLQRWVNEYESAPLMAIIPGITLTELWQGLSYVEKSLSIISVLVVVIGLLGMLIAIYNTLNERRREIAILRSLGASPVTVFSALMLESMILSVLGIVSAVVLTHSTLLLSQEWLLREFSVNLDLPILTSLELWYLLAVIGLSAFLGFLPAARAYRQTLADGLTIKL</sequence>
<feature type="domain" description="MacB-like periplasmic core" evidence="8">
    <location>
        <begin position="18"/>
        <end position="207"/>
    </location>
</feature>
<dbReference type="OrthoDB" id="5288409at2"/>
<evidence type="ECO:0000256" key="3">
    <source>
        <dbReference type="ARBA" id="ARBA00022692"/>
    </source>
</evidence>
<dbReference type="InterPro" id="IPR051125">
    <property type="entry name" value="ABC-4/HrtB_transporter"/>
</dbReference>
<comment type="subcellular location">
    <subcellularLocation>
        <location evidence="1">Cell membrane</location>
        <topology evidence="1">Multi-pass membrane protein</topology>
    </subcellularLocation>
</comment>
<feature type="transmembrane region" description="Helical" evidence="6">
    <location>
        <begin position="15"/>
        <end position="34"/>
    </location>
</feature>
<dbReference type="GO" id="GO:0005886">
    <property type="term" value="C:plasma membrane"/>
    <property type="evidence" value="ECO:0007669"/>
    <property type="project" value="UniProtKB-SubCell"/>
</dbReference>
<evidence type="ECO:0000259" key="8">
    <source>
        <dbReference type="Pfam" id="PF12704"/>
    </source>
</evidence>
<feature type="transmembrane region" description="Helical" evidence="6">
    <location>
        <begin position="286"/>
        <end position="307"/>
    </location>
</feature>
<evidence type="ECO:0000313" key="10">
    <source>
        <dbReference type="Proteomes" id="UP000192907"/>
    </source>
</evidence>
<protein>
    <submittedName>
        <fullName evidence="9">Putative ABC transport system permease protein</fullName>
    </submittedName>
</protein>
<dbReference type="Pfam" id="PF02687">
    <property type="entry name" value="FtsX"/>
    <property type="match status" value="1"/>
</dbReference>
<keyword evidence="5 6" id="KW-0472">Membrane</keyword>
<evidence type="ECO:0000256" key="5">
    <source>
        <dbReference type="ARBA" id="ARBA00023136"/>
    </source>
</evidence>
<feature type="domain" description="ABC3 transporter permease C-terminal" evidence="7">
    <location>
        <begin position="289"/>
        <end position="406"/>
    </location>
</feature>
<feature type="transmembrane region" description="Helical" evidence="6">
    <location>
        <begin position="262"/>
        <end position="280"/>
    </location>
</feature>
<reference evidence="10" key="1">
    <citation type="submission" date="2017-04" db="EMBL/GenBank/DDBJ databases">
        <authorList>
            <person name="Varghese N."/>
            <person name="Submissions S."/>
        </authorList>
    </citation>
    <scope>NUCLEOTIDE SEQUENCE [LARGE SCALE GENOMIC DNA]</scope>
    <source>
        <strain evidence="10">RKEM611</strain>
    </source>
</reference>
<dbReference type="InterPro" id="IPR025857">
    <property type="entry name" value="MacB_PCD"/>
</dbReference>
<gene>
    <name evidence="9" type="ORF">SAMN06296036_10557</name>
</gene>
<accession>A0A1Y6BMF6</accession>
<name>A0A1Y6BMF6_9BACT</name>
<keyword evidence="10" id="KW-1185">Reference proteome</keyword>
<evidence type="ECO:0000259" key="7">
    <source>
        <dbReference type="Pfam" id="PF02687"/>
    </source>
</evidence>
<dbReference type="PANTHER" id="PTHR43738:SF2">
    <property type="entry name" value="ABC TRANSPORTER PERMEASE"/>
    <property type="match status" value="1"/>
</dbReference>
<feature type="transmembrane region" description="Helical" evidence="6">
    <location>
        <begin position="328"/>
        <end position="352"/>
    </location>
</feature>
<evidence type="ECO:0000313" key="9">
    <source>
        <dbReference type="EMBL" id="SMF11158.1"/>
    </source>
</evidence>
<dbReference type="EMBL" id="FWZT01000005">
    <property type="protein sequence ID" value="SMF11158.1"/>
    <property type="molecule type" value="Genomic_DNA"/>
</dbReference>
<evidence type="ECO:0000256" key="4">
    <source>
        <dbReference type="ARBA" id="ARBA00022989"/>
    </source>
</evidence>
<dbReference type="Proteomes" id="UP000192907">
    <property type="component" value="Unassembled WGS sequence"/>
</dbReference>
<dbReference type="STRING" id="1513793.SAMN06296036_10557"/>
<proteinExistence type="predicted"/>
<feature type="transmembrane region" description="Helical" evidence="6">
    <location>
        <begin position="382"/>
        <end position="401"/>
    </location>
</feature>
<dbReference type="InterPro" id="IPR003838">
    <property type="entry name" value="ABC3_permease_C"/>
</dbReference>
<dbReference type="AlphaFoldDB" id="A0A1Y6BMF6"/>
<evidence type="ECO:0000256" key="6">
    <source>
        <dbReference type="SAM" id="Phobius"/>
    </source>
</evidence>
<keyword evidence="4 6" id="KW-1133">Transmembrane helix</keyword>
<keyword evidence="2" id="KW-1003">Cell membrane</keyword>
<organism evidence="9 10">
    <name type="scientific">Pseudobacteriovorax antillogorgiicola</name>
    <dbReference type="NCBI Taxonomy" id="1513793"/>
    <lineage>
        <taxon>Bacteria</taxon>
        <taxon>Pseudomonadati</taxon>
        <taxon>Bdellovibrionota</taxon>
        <taxon>Oligoflexia</taxon>
        <taxon>Oligoflexales</taxon>
        <taxon>Pseudobacteriovoracaceae</taxon>
        <taxon>Pseudobacteriovorax</taxon>
    </lineage>
</organism>
<keyword evidence="3 6" id="KW-0812">Transmembrane</keyword>
<evidence type="ECO:0000256" key="2">
    <source>
        <dbReference type="ARBA" id="ARBA00022475"/>
    </source>
</evidence>
<dbReference type="Pfam" id="PF12704">
    <property type="entry name" value="MacB_PCD"/>
    <property type="match status" value="1"/>
</dbReference>
<dbReference type="PANTHER" id="PTHR43738">
    <property type="entry name" value="ABC TRANSPORTER, MEMBRANE PROTEIN"/>
    <property type="match status" value="1"/>
</dbReference>